<evidence type="ECO:0000256" key="1">
    <source>
        <dbReference type="ARBA" id="ARBA00006484"/>
    </source>
</evidence>
<name>A0A1V4H9P3_9BACL</name>
<dbReference type="AlphaFoldDB" id="A0A1V4H9P3"/>
<dbReference type="EMBL" id="MBTG01000049">
    <property type="protein sequence ID" value="OPH48051.1"/>
    <property type="molecule type" value="Genomic_DNA"/>
</dbReference>
<dbReference type="Gene3D" id="3.40.50.720">
    <property type="entry name" value="NAD(P)-binding Rossmann-like Domain"/>
    <property type="match status" value="1"/>
</dbReference>
<keyword evidence="4" id="KW-1185">Reference proteome</keyword>
<protein>
    <recommendedName>
        <fullName evidence="5">Short-chain dehydrogenase</fullName>
    </recommendedName>
</protein>
<reference evidence="4" key="1">
    <citation type="submission" date="2016-07" db="EMBL/GenBank/DDBJ databases">
        <authorList>
            <person name="Florea S."/>
            <person name="Webb J.S."/>
            <person name="Jaromczyk J."/>
            <person name="Schardl C.L."/>
        </authorList>
    </citation>
    <scope>NUCLEOTIDE SEQUENCE [LARGE SCALE GENOMIC DNA]</scope>
    <source>
        <strain evidence="4">CY1</strain>
    </source>
</reference>
<evidence type="ECO:0000313" key="3">
    <source>
        <dbReference type="EMBL" id="OPH48051.1"/>
    </source>
</evidence>
<proteinExistence type="inferred from homology"/>
<dbReference type="PROSITE" id="PS00061">
    <property type="entry name" value="ADH_SHORT"/>
    <property type="match status" value="1"/>
</dbReference>
<dbReference type="STRING" id="1469647.BC351_38890"/>
<dbReference type="PRINTS" id="PR00081">
    <property type="entry name" value="GDHRDH"/>
</dbReference>
<dbReference type="InterPro" id="IPR020904">
    <property type="entry name" value="Sc_DH/Rdtase_CS"/>
</dbReference>
<dbReference type="InterPro" id="IPR002347">
    <property type="entry name" value="SDR_fam"/>
</dbReference>
<dbReference type="SUPFAM" id="SSF51735">
    <property type="entry name" value="NAD(P)-binding Rossmann-fold domains"/>
    <property type="match status" value="1"/>
</dbReference>
<comment type="caution">
    <text evidence="3">The sequence shown here is derived from an EMBL/GenBank/DDBJ whole genome shotgun (WGS) entry which is preliminary data.</text>
</comment>
<dbReference type="OrthoDB" id="112317at2"/>
<dbReference type="GO" id="GO:0016616">
    <property type="term" value="F:oxidoreductase activity, acting on the CH-OH group of donors, NAD or NADP as acceptor"/>
    <property type="evidence" value="ECO:0007669"/>
    <property type="project" value="TreeGrafter"/>
</dbReference>
<dbReference type="NCBIfam" id="NF005559">
    <property type="entry name" value="PRK07231.1"/>
    <property type="match status" value="1"/>
</dbReference>
<dbReference type="RefSeq" id="WP_079419572.1">
    <property type="nucleotide sequence ID" value="NZ_MBTG01000049.1"/>
</dbReference>
<keyword evidence="2" id="KW-0560">Oxidoreductase</keyword>
<dbReference type="InterPro" id="IPR036291">
    <property type="entry name" value="NAD(P)-bd_dom_sf"/>
</dbReference>
<dbReference type="PANTHER" id="PTHR42760">
    <property type="entry name" value="SHORT-CHAIN DEHYDROGENASES/REDUCTASES FAMILY MEMBER"/>
    <property type="match status" value="1"/>
</dbReference>
<sequence>MRLKGKKALVTGGARGIGQGIAEKFVEEGAHVILLDYREEHLLQSAVMLRKFAEERGITAQIATVVCDLGIPEQVERAAEEAWSFWGGLDILVNNAGIAARESFVDIPLSRWQQVIQVNLNAMFQLSQWVAKRMIADKIQGSIVNMASKNGLAGSAVLAHYNASKGGVVLLTQSMAVDLAEYGIRVNAVAPGFIDTPLDRELKEKSEQTLNLTARTPMRRLGTVSEVANAFLFLASDEASYITGTTLVVDGGHLANACDL</sequence>
<dbReference type="Pfam" id="PF13561">
    <property type="entry name" value="adh_short_C2"/>
    <property type="match status" value="1"/>
</dbReference>
<dbReference type="GO" id="GO:0008206">
    <property type="term" value="P:bile acid metabolic process"/>
    <property type="evidence" value="ECO:0007669"/>
    <property type="project" value="UniProtKB-ARBA"/>
</dbReference>
<organism evidence="3 4">
    <name type="scientific">Paenibacillus ferrarius</name>
    <dbReference type="NCBI Taxonomy" id="1469647"/>
    <lineage>
        <taxon>Bacteria</taxon>
        <taxon>Bacillati</taxon>
        <taxon>Bacillota</taxon>
        <taxon>Bacilli</taxon>
        <taxon>Bacillales</taxon>
        <taxon>Paenibacillaceae</taxon>
        <taxon>Paenibacillus</taxon>
    </lineage>
</organism>
<accession>A0A1V4H9P3</accession>
<dbReference type="FunFam" id="3.40.50.720:FF:000084">
    <property type="entry name" value="Short-chain dehydrogenase reductase"/>
    <property type="match status" value="1"/>
</dbReference>
<dbReference type="PANTHER" id="PTHR42760:SF115">
    <property type="entry name" value="3-OXOACYL-[ACYL-CARRIER-PROTEIN] REDUCTASE FABG"/>
    <property type="match status" value="1"/>
</dbReference>
<evidence type="ECO:0000313" key="4">
    <source>
        <dbReference type="Proteomes" id="UP000190626"/>
    </source>
</evidence>
<dbReference type="PRINTS" id="PR00080">
    <property type="entry name" value="SDRFAMILY"/>
</dbReference>
<evidence type="ECO:0000256" key="2">
    <source>
        <dbReference type="ARBA" id="ARBA00023002"/>
    </source>
</evidence>
<gene>
    <name evidence="3" type="ORF">BC351_38890</name>
</gene>
<comment type="similarity">
    <text evidence="1">Belongs to the short-chain dehydrogenases/reductases (SDR) family.</text>
</comment>
<dbReference type="CDD" id="cd05233">
    <property type="entry name" value="SDR_c"/>
    <property type="match status" value="1"/>
</dbReference>
<dbReference type="Proteomes" id="UP000190626">
    <property type="component" value="Unassembled WGS sequence"/>
</dbReference>
<evidence type="ECO:0008006" key="5">
    <source>
        <dbReference type="Google" id="ProtNLM"/>
    </source>
</evidence>